<sequence>MEEPPLHDQPDHKIDDGNASSSVSTVEELSFESDDAESDGECTSQGAFSSVNEVITTPAPAPFTGSYLTDDSEDYGSDDEATPESGSAKPTEDVWKKSWPKEGAQTESACINVYGFYRKRTGCGGYAVLLRNLSAQPIAAIAKVSVDGKSHTFQVLAGLAAGLRLAACHGCSRPRVLCNSIFAVKFFCRVAPCRCRCRGSRIGNICYKHACSFFPGLSDDCFETLVPLIKELLGQKLSPFNFDNVLRKWNKPAHYLAKQAKEKALVDRKLVDYEASMKPDEFPDELVSFLLNDAYDGNYIY</sequence>
<proteinExistence type="predicted"/>
<feature type="compositionally biased region" description="Polar residues" evidence="1">
    <location>
        <begin position="18"/>
        <end position="27"/>
    </location>
</feature>
<evidence type="ECO:0000313" key="3">
    <source>
        <dbReference type="Proteomes" id="UP001202328"/>
    </source>
</evidence>
<accession>A0AAD4XLF6</accession>
<feature type="compositionally biased region" description="Acidic residues" evidence="1">
    <location>
        <begin position="29"/>
        <end position="40"/>
    </location>
</feature>
<evidence type="ECO:0000256" key="1">
    <source>
        <dbReference type="SAM" id="MobiDB-lite"/>
    </source>
</evidence>
<comment type="caution">
    <text evidence="2">The sequence shown here is derived from an EMBL/GenBank/DDBJ whole genome shotgun (WGS) entry which is preliminary data.</text>
</comment>
<dbReference type="Proteomes" id="UP001202328">
    <property type="component" value="Unassembled WGS sequence"/>
</dbReference>
<feature type="compositionally biased region" description="Basic and acidic residues" evidence="1">
    <location>
        <begin position="90"/>
        <end position="99"/>
    </location>
</feature>
<evidence type="ECO:0000313" key="2">
    <source>
        <dbReference type="EMBL" id="KAI3921269.1"/>
    </source>
</evidence>
<feature type="compositionally biased region" description="Basic and acidic residues" evidence="1">
    <location>
        <begin position="1"/>
        <end position="16"/>
    </location>
</feature>
<gene>
    <name evidence="2" type="ORF">MKW98_015788</name>
</gene>
<keyword evidence="3" id="KW-1185">Reference proteome</keyword>
<reference evidence="2" key="1">
    <citation type="submission" date="2022-04" db="EMBL/GenBank/DDBJ databases">
        <title>A functionally conserved STORR gene fusion in Papaver species that diverged 16.8 million years ago.</title>
        <authorList>
            <person name="Catania T."/>
        </authorList>
    </citation>
    <scope>NUCLEOTIDE SEQUENCE</scope>
    <source>
        <strain evidence="2">S-188037</strain>
    </source>
</reference>
<name>A0AAD4XLF6_9MAGN</name>
<dbReference type="AlphaFoldDB" id="A0AAD4XLF6"/>
<organism evidence="2 3">
    <name type="scientific">Papaver atlanticum</name>
    <dbReference type="NCBI Taxonomy" id="357466"/>
    <lineage>
        <taxon>Eukaryota</taxon>
        <taxon>Viridiplantae</taxon>
        <taxon>Streptophyta</taxon>
        <taxon>Embryophyta</taxon>
        <taxon>Tracheophyta</taxon>
        <taxon>Spermatophyta</taxon>
        <taxon>Magnoliopsida</taxon>
        <taxon>Ranunculales</taxon>
        <taxon>Papaveraceae</taxon>
        <taxon>Papaveroideae</taxon>
        <taxon>Papaver</taxon>
    </lineage>
</organism>
<feature type="compositionally biased region" description="Polar residues" evidence="1">
    <location>
        <begin position="41"/>
        <end position="55"/>
    </location>
</feature>
<feature type="compositionally biased region" description="Acidic residues" evidence="1">
    <location>
        <begin position="70"/>
        <end position="82"/>
    </location>
</feature>
<feature type="region of interest" description="Disordered" evidence="1">
    <location>
        <begin position="1"/>
        <end position="99"/>
    </location>
</feature>
<protein>
    <submittedName>
        <fullName evidence="2">Uncharacterized protein</fullName>
    </submittedName>
</protein>
<dbReference type="EMBL" id="JAJJMB010008719">
    <property type="protein sequence ID" value="KAI3921269.1"/>
    <property type="molecule type" value="Genomic_DNA"/>
</dbReference>